<gene>
    <name evidence="1" type="ORF">MA16_Dca012052</name>
</gene>
<protein>
    <submittedName>
        <fullName evidence="1">Uncharacterized protein</fullName>
    </submittedName>
</protein>
<dbReference type="EMBL" id="KZ502407">
    <property type="protein sequence ID" value="PKU79864.1"/>
    <property type="molecule type" value="Genomic_DNA"/>
</dbReference>
<keyword evidence="2" id="KW-1185">Reference proteome</keyword>
<reference evidence="1 2" key="1">
    <citation type="journal article" date="2016" name="Sci. Rep.">
        <title>The Dendrobium catenatum Lindl. genome sequence provides insights into polysaccharide synthase, floral development and adaptive evolution.</title>
        <authorList>
            <person name="Zhang G.Q."/>
            <person name="Xu Q."/>
            <person name="Bian C."/>
            <person name="Tsai W.C."/>
            <person name="Yeh C.M."/>
            <person name="Liu K.W."/>
            <person name="Yoshida K."/>
            <person name="Zhang L.S."/>
            <person name="Chang S.B."/>
            <person name="Chen F."/>
            <person name="Shi Y."/>
            <person name="Su Y.Y."/>
            <person name="Zhang Y.Q."/>
            <person name="Chen L.J."/>
            <person name="Yin Y."/>
            <person name="Lin M."/>
            <person name="Huang H."/>
            <person name="Deng H."/>
            <person name="Wang Z.W."/>
            <person name="Zhu S.L."/>
            <person name="Zhao X."/>
            <person name="Deng C."/>
            <person name="Niu S.C."/>
            <person name="Huang J."/>
            <person name="Wang M."/>
            <person name="Liu G.H."/>
            <person name="Yang H.J."/>
            <person name="Xiao X.J."/>
            <person name="Hsiao Y.Y."/>
            <person name="Wu W.L."/>
            <person name="Chen Y.Y."/>
            <person name="Mitsuda N."/>
            <person name="Ohme-Takagi M."/>
            <person name="Luo Y.B."/>
            <person name="Van de Peer Y."/>
            <person name="Liu Z.J."/>
        </authorList>
    </citation>
    <scope>NUCLEOTIDE SEQUENCE [LARGE SCALE GENOMIC DNA]</scope>
    <source>
        <tissue evidence="1">The whole plant</tissue>
    </source>
</reference>
<evidence type="ECO:0000313" key="1">
    <source>
        <dbReference type="EMBL" id="PKU79864.1"/>
    </source>
</evidence>
<name>A0A2I0WW30_9ASPA</name>
<evidence type="ECO:0000313" key="2">
    <source>
        <dbReference type="Proteomes" id="UP000233837"/>
    </source>
</evidence>
<proteinExistence type="predicted"/>
<dbReference type="Proteomes" id="UP000233837">
    <property type="component" value="Unassembled WGS sequence"/>
</dbReference>
<sequence length="151" mass="16647">MKVTVFLLFDVFLRQIRLRQKNRLGEQCNATVHPQANSGSFGVPLEFKLVAQAELSACQNIEDEISVTSDHLNISLVSYSNGRCPFYKALLYAVDLIIRGGVEIARVATSAPSTIFPSCRFGSYDILIGSNNGSSLAEKDLPFARFFGRIP</sequence>
<organism evidence="1 2">
    <name type="scientific">Dendrobium catenatum</name>
    <dbReference type="NCBI Taxonomy" id="906689"/>
    <lineage>
        <taxon>Eukaryota</taxon>
        <taxon>Viridiplantae</taxon>
        <taxon>Streptophyta</taxon>
        <taxon>Embryophyta</taxon>
        <taxon>Tracheophyta</taxon>
        <taxon>Spermatophyta</taxon>
        <taxon>Magnoliopsida</taxon>
        <taxon>Liliopsida</taxon>
        <taxon>Asparagales</taxon>
        <taxon>Orchidaceae</taxon>
        <taxon>Epidendroideae</taxon>
        <taxon>Malaxideae</taxon>
        <taxon>Dendrobiinae</taxon>
        <taxon>Dendrobium</taxon>
    </lineage>
</organism>
<dbReference type="AlphaFoldDB" id="A0A2I0WW30"/>
<accession>A0A2I0WW30</accession>
<reference evidence="1 2" key="2">
    <citation type="journal article" date="2017" name="Nature">
        <title>The Apostasia genome and the evolution of orchids.</title>
        <authorList>
            <person name="Zhang G.Q."/>
            <person name="Liu K.W."/>
            <person name="Li Z."/>
            <person name="Lohaus R."/>
            <person name="Hsiao Y.Y."/>
            <person name="Niu S.C."/>
            <person name="Wang J.Y."/>
            <person name="Lin Y.C."/>
            <person name="Xu Q."/>
            <person name="Chen L.J."/>
            <person name="Yoshida K."/>
            <person name="Fujiwara S."/>
            <person name="Wang Z.W."/>
            <person name="Zhang Y.Q."/>
            <person name="Mitsuda N."/>
            <person name="Wang M."/>
            <person name="Liu G.H."/>
            <person name="Pecoraro L."/>
            <person name="Huang H.X."/>
            <person name="Xiao X.J."/>
            <person name="Lin M."/>
            <person name="Wu X.Y."/>
            <person name="Wu W.L."/>
            <person name="Chen Y.Y."/>
            <person name="Chang S.B."/>
            <person name="Sakamoto S."/>
            <person name="Ohme-Takagi M."/>
            <person name="Yagi M."/>
            <person name="Zeng S.J."/>
            <person name="Shen C.Y."/>
            <person name="Yeh C.M."/>
            <person name="Luo Y.B."/>
            <person name="Tsai W.C."/>
            <person name="Van de Peer Y."/>
            <person name="Liu Z.J."/>
        </authorList>
    </citation>
    <scope>NUCLEOTIDE SEQUENCE [LARGE SCALE GENOMIC DNA]</scope>
    <source>
        <tissue evidence="1">The whole plant</tissue>
    </source>
</reference>